<dbReference type="Proteomes" id="UP000638981">
    <property type="component" value="Unassembled WGS sequence"/>
</dbReference>
<evidence type="ECO:0000313" key="2">
    <source>
        <dbReference type="EMBL" id="GHC54585.1"/>
    </source>
</evidence>
<gene>
    <name evidence="2" type="ORF">GCM10007315_16900</name>
</gene>
<organism evidence="2 3">
    <name type="scientific">Neogemmobacter tilapiae</name>
    <dbReference type="NCBI Taxonomy" id="875041"/>
    <lineage>
        <taxon>Bacteria</taxon>
        <taxon>Pseudomonadati</taxon>
        <taxon>Pseudomonadota</taxon>
        <taxon>Alphaproteobacteria</taxon>
        <taxon>Rhodobacterales</taxon>
        <taxon>Paracoccaceae</taxon>
        <taxon>Neogemmobacter</taxon>
    </lineage>
</organism>
<sequence>MTAHQEQLIRERAYDMWEAEGRPEGASERHWQQAQDDIARANEPAVKPKRSRGKGSPAQVALADASATTETKAPPRSRRKAS</sequence>
<evidence type="ECO:0000256" key="1">
    <source>
        <dbReference type="SAM" id="MobiDB-lite"/>
    </source>
</evidence>
<keyword evidence="3" id="KW-1185">Reference proteome</keyword>
<proteinExistence type="predicted"/>
<protein>
    <recommendedName>
        <fullName evidence="4">DUF2934 domain-containing protein</fullName>
    </recommendedName>
</protein>
<dbReference type="Pfam" id="PF11154">
    <property type="entry name" value="DUF2934"/>
    <property type="match status" value="1"/>
</dbReference>
<dbReference type="AlphaFoldDB" id="A0A918TNA8"/>
<reference evidence="2" key="2">
    <citation type="submission" date="2020-09" db="EMBL/GenBank/DDBJ databases">
        <authorList>
            <person name="Sun Q."/>
            <person name="Kim S."/>
        </authorList>
    </citation>
    <scope>NUCLEOTIDE SEQUENCE</scope>
    <source>
        <strain evidence="2">KCTC 23310</strain>
    </source>
</reference>
<accession>A0A918TNA8</accession>
<feature type="compositionally biased region" description="Basic and acidic residues" evidence="1">
    <location>
        <begin position="7"/>
        <end position="31"/>
    </location>
</feature>
<evidence type="ECO:0000313" key="3">
    <source>
        <dbReference type="Proteomes" id="UP000638981"/>
    </source>
</evidence>
<evidence type="ECO:0008006" key="4">
    <source>
        <dbReference type="Google" id="ProtNLM"/>
    </source>
</evidence>
<dbReference type="InterPro" id="IPR021327">
    <property type="entry name" value="DUF2934"/>
</dbReference>
<dbReference type="EMBL" id="BMYJ01000004">
    <property type="protein sequence ID" value="GHC54585.1"/>
    <property type="molecule type" value="Genomic_DNA"/>
</dbReference>
<comment type="caution">
    <text evidence="2">The sequence shown here is derived from an EMBL/GenBank/DDBJ whole genome shotgun (WGS) entry which is preliminary data.</text>
</comment>
<feature type="region of interest" description="Disordered" evidence="1">
    <location>
        <begin position="1"/>
        <end position="82"/>
    </location>
</feature>
<dbReference type="RefSeq" id="WP_189411190.1">
    <property type="nucleotide sequence ID" value="NZ_BMYJ01000004.1"/>
</dbReference>
<reference evidence="2" key="1">
    <citation type="journal article" date="2014" name="Int. J. Syst. Evol. Microbiol.">
        <title>Complete genome sequence of Corynebacterium casei LMG S-19264T (=DSM 44701T), isolated from a smear-ripened cheese.</title>
        <authorList>
            <consortium name="US DOE Joint Genome Institute (JGI-PGF)"/>
            <person name="Walter F."/>
            <person name="Albersmeier A."/>
            <person name="Kalinowski J."/>
            <person name="Ruckert C."/>
        </authorList>
    </citation>
    <scope>NUCLEOTIDE SEQUENCE</scope>
    <source>
        <strain evidence="2">KCTC 23310</strain>
    </source>
</reference>
<name>A0A918TNA8_9RHOB</name>